<comment type="similarity">
    <text evidence="2">Belongs to the peptidase S49 family.</text>
</comment>
<evidence type="ECO:0000256" key="4">
    <source>
        <dbReference type="ARBA" id="ARBA00022801"/>
    </source>
</evidence>
<proteinExistence type="inferred from homology"/>
<protein>
    <submittedName>
        <fullName evidence="10">Signal peptide peptidase SppA</fullName>
    </submittedName>
</protein>
<keyword evidence="8" id="KW-1133">Transmembrane helix</keyword>
<keyword evidence="8" id="KW-0812">Transmembrane</keyword>
<evidence type="ECO:0000313" key="10">
    <source>
        <dbReference type="EMBL" id="POP52253.1"/>
    </source>
</evidence>
<dbReference type="PANTHER" id="PTHR33209">
    <property type="entry name" value="PROTEASE 4"/>
    <property type="match status" value="1"/>
</dbReference>
<dbReference type="CDD" id="cd07023">
    <property type="entry name" value="S49_Sppa_N_C"/>
    <property type="match status" value="1"/>
</dbReference>
<dbReference type="AlphaFoldDB" id="A0A2S4HE34"/>
<evidence type="ECO:0000259" key="9">
    <source>
        <dbReference type="Pfam" id="PF01343"/>
    </source>
</evidence>
<evidence type="ECO:0000313" key="11">
    <source>
        <dbReference type="Proteomes" id="UP000237222"/>
    </source>
</evidence>
<feature type="active site" description="Proton donor/acceptor" evidence="7">
    <location>
        <position position="199"/>
    </location>
</feature>
<keyword evidence="6 8" id="KW-0472">Membrane</keyword>
<sequence length="606" mass="65350">MSENKKRGFFSKLGGAIDATRRWTLNIIFLVIVGGIAMAIFSSVQEVSVPDRAVLVLAPEGVVVDQLSAVDAFSQLSAQGLPQETLLADLIETVNLASEDPRIEILLLKLDDLDHIGMSKTLELSEAIQGFRENGKTIVATANHYNQDQYLLASFADQIFVHNMGGVGIEGFAVIRNYFREAIDKLNIRFHVFKVGNFKSAVEPLLRNDMSSAAKEANRAWLDQLWNLYRDTVVERRGISVSKFDEYVNHIDRVMAEVGGDAAQAALDYGLVDGIISRPMLRDMLIERVGENDEGSFQQSYFRDYLALNRSLLIEVKDSVGIIVASGNIVDGERPEGSIGGDSLARLIRKARLDKNIKALVLRIDSGGGSAFASEVIRAELQKLQEAGKPLVVSMGSMAASGGYWIAAGADEVWATPATLTGSIGIFGAFPTVDNMLQDLGVSTDGVGTTAVAGKLRPDLPLDPILASAIQSGVEYGYRRFINIVADGRNKLVEQVEPIAEGRVWSGIDAQQLGLVDKLGGLQQAINSAASLAGLDPADTRLLSLPLSPEEELMRMILGSGLVKSALSASSPLVSVLNSVLPAWRDVLALKDSRGVYAYCLMCVAP</sequence>
<dbReference type="EMBL" id="PQGG01000030">
    <property type="protein sequence ID" value="POP52253.1"/>
    <property type="molecule type" value="Genomic_DNA"/>
</dbReference>
<dbReference type="Proteomes" id="UP000237222">
    <property type="component" value="Unassembled WGS sequence"/>
</dbReference>
<dbReference type="OrthoDB" id="9764363at2"/>
<dbReference type="Gene3D" id="6.20.330.10">
    <property type="match status" value="1"/>
</dbReference>
<dbReference type="CDD" id="cd07018">
    <property type="entry name" value="S49_SppA_67K_type"/>
    <property type="match status" value="1"/>
</dbReference>
<evidence type="ECO:0000256" key="5">
    <source>
        <dbReference type="ARBA" id="ARBA00022825"/>
    </source>
</evidence>
<dbReference type="InterPro" id="IPR047217">
    <property type="entry name" value="S49_SppA_67K_type_N"/>
</dbReference>
<evidence type="ECO:0000256" key="3">
    <source>
        <dbReference type="ARBA" id="ARBA00022670"/>
    </source>
</evidence>
<name>A0A2S4HE34_9GAMM</name>
<reference evidence="10" key="1">
    <citation type="submission" date="2018-01" db="EMBL/GenBank/DDBJ databases">
        <authorList>
            <person name="Yu X.-D."/>
        </authorList>
    </citation>
    <scope>NUCLEOTIDE SEQUENCE</scope>
    <source>
        <strain evidence="10">ZX-21</strain>
    </source>
</reference>
<evidence type="ECO:0000256" key="2">
    <source>
        <dbReference type="ARBA" id="ARBA00008683"/>
    </source>
</evidence>
<comment type="subcellular location">
    <subcellularLocation>
        <location evidence="1">Membrane</location>
    </subcellularLocation>
</comment>
<evidence type="ECO:0000256" key="6">
    <source>
        <dbReference type="ARBA" id="ARBA00023136"/>
    </source>
</evidence>
<dbReference type="GO" id="GO:0008236">
    <property type="term" value="F:serine-type peptidase activity"/>
    <property type="evidence" value="ECO:0007669"/>
    <property type="project" value="UniProtKB-KW"/>
</dbReference>
<dbReference type="SUPFAM" id="SSF52096">
    <property type="entry name" value="ClpP/crotonase"/>
    <property type="match status" value="2"/>
</dbReference>
<dbReference type="Gene3D" id="3.90.226.10">
    <property type="entry name" value="2-enoyl-CoA Hydratase, Chain A, domain 1"/>
    <property type="match status" value="3"/>
</dbReference>
<organism evidence="10 11">
    <name type="scientific">Zhongshania marina</name>
    <dbReference type="NCBI Taxonomy" id="2304603"/>
    <lineage>
        <taxon>Bacteria</taxon>
        <taxon>Pseudomonadati</taxon>
        <taxon>Pseudomonadota</taxon>
        <taxon>Gammaproteobacteria</taxon>
        <taxon>Cellvibrionales</taxon>
        <taxon>Spongiibacteraceae</taxon>
        <taxon>Zhongshania</taxon>
    </lineage>
</organism>
<accession>A0A2S4HE34</accession>
<dbReference type="PIRSF" id="PIRSF001217">
    <property type="entry name" value="Protease_4_SppA"/>
    <property type="match status" value="1"/>
</dbReference>
<evidence type="ECO:0000256" key="7">
    <source>
        <dbReference type="PIRSR" id="PIRSR001217-1"/>
    </source>
</evidence>
<keyword evidence="3" id="KW-0645">Protease</keyword>
<gene>
    <name evidence="10" type="primary">sppA</name>
    <name evidence="10" type="ORF">C0068_12800</name>
</gene>
<keyword evidence="4" id="KW-0378">Hydrolase</keyword>
<dbReference type="GO" id="GO:0006465">
    <property type="term" value="P:signal peptide processing"/>
    <property type="evidence" value="ECO:0007669"/>
    <property type="project" value="InterPro"/>
</dbReference>
<evidence type="ECO:0000256" key="8">
    <source>
        <dbReference type="SAM" id="Phobius"/>
    </source>
</evidence>
<feature type="domain" description="Peptidase S49" evidence="9">
    <location>
        <begin position="384"/>
        <end position="535"/>
    </location>
</feature>
<keyword evidence="5" id="KW-0720">Serine protease</keyword>
<dbReference type="InterPro" id="IPR002142">
    <property type="entry name" value="Peptidase_S49"/>
</dbReference>
<dbReference type="NCBIfam" id="TIGR00705">
    <property type="entry name" value="SppA_67K"/>
    <property type="match status" value="1"/>
</dbReference>
<evidence type="ECO:0000256" key="1">
    <source>
        <dbReference type="ARBA" id="ARBA00004370"/>
    </source>
</evidence>
<dbReference type="RefSeq" id="WP_103684868.1">
    <property type="nucleotide sequence ID" value="NZ_PQGG01000030.1"/>
</dbReference>
<comment type="caution">
    <text evidence="10">The sequence shown here is derived from an EMBL/GenBank/DDBJ whole genome shotgun (WGS) entry which is preliminary data.</text>
</comment>
<dbReference type="PANTHER" id="PTHR33209:SF1">
    <property type="entry name" value="PEPTIDASE S49 DOMAIN-CONTAINING PROTEIN"/>
    <property type="match status" value="1"/>
</dbReference>
<feature type="transmembrane region" description="Helical" evidence="8">
    <location>
        <begin position="23"/>
        <end position="44"/>
    </location>
</feature>
<dbReference type="InterPro" id="IPR029045">
    <property type="entry name" value="ClpP/crotonase-like_dom_sf"/>
</dbReference>
<dbReference type="Pfam" id="PF01343">
    <property type="entry name" value="Peptidase_S49"/>
    <property type="match status" value="2"/>
</dbReference>
<feature type="active site" description="Nucleophile" evidence="7">
    <location>
        <position position="401"/>
    </location>
</feature>
<dbReference type="InterPro" id="IPR047272">
    <property type="entry name" value="S49_SppA_C"/>
</dbReference>
<feature type="domain" description="Peptidase S49" evidence="9">
    <location>
        <begin position="131"/>
        <end position="274"/>
    </location>
</feature>
<dbReference type="NCBIfam" id="TIGR00706">
    <property type="entry name" value="SppA_dom"/>
    <property type="match status" value="1"/>
</dbReference>
<dbReference type="InterPro" id="IPR004634">
    <property type="entry name" value="Pept_S49_pIV"/>
</dbReference>
<dbReference type="InterPro" id="IPR004635">
    <property type="entry name" value="Pept_S49_SppA"/>
</dbReference>
<dbReference type="GO" id="GO:0016020">
    <property type="term" value="C:membrane"/>
    <property type="evidence" value="ECO:0007669"/>
    <property type="project" value="UniProtKB-SubCell"/>
</dbReference>